<accession>A0A1D2N3D6</accession>
<evidence type="ECO:0000313" key="13">
    <source>
        <dbReference type="EMBL" id="ODM99778.1"/>
    </source>
</evidence>
<comment type="catalytic activity">
    <reaction evidence="7">
        <text>Hydrolysis of terminal non-reducing beta-D-galactose residues in beta-D-galactosides.</text>
        <dbReference type="EC" id="3.2.1.23"/>
    </reaction>
</comment>
<dbReference type="EMBL" id="LJIJ01000256">
    <property type="protein sequence ID" value="ODM99778.1"/>
    <property type="molecule type" value="Genomic_DNA"/>
</dbReference>
<dbReference type="PIRSF" id="PIRSF006336">
    <property type="entry name" value="B-gal"/>
    <property type="match status" value="1"/>
</dbReference>
<dbReference type="PANTHER" id="PTHR23421">
    <property type="entry name" value="BETA-GALACTOSIDASE RELATED"/>
    <property type="match status" value="1"/>
</dbReference>
<evidence type="ECO:0000259" key="10">
    <source>
        <dbReference type="Pfam" id="PF01301"/>
    </source>
</evidence>
<keyword evidence="3 7" id="KW-0378">Hydrolase</keyword>
<evidence type="ECO:0000256" key="8">
    <source>
        <dbReference type="RuleBase" id="RU003679"/>
    </source>
</evidence>
<evidence type="ECO:0000259" key="12">
    <source>
        <dbReference type="Pfam" id="PF21467"/>
    </source>
</evidence>
<feature type="signal peptide" evidence="9">
    <location>
        <begin position="1"/>
        <end position="24"/>
    </location>
</feature>
<dbReference type="Proteomes" id="UP000094527">
    <property type="component" value="Unassembled WGS sequence"/>
</dbReference>
<dbReference type="AlphaFoldDB" id="A0A1D2N3D6"/>
<dbReference type="SUPFAM" id="SSF49785">
    <property type="entry name" value="Galactose-binding domain-like"/>
    <property type="match status" value="1"/>
</dbReference>
<feature type="chain" id="PRO_5008904970" description="Beta-galactosidase" evidence="9">
    <location>
        <begin position="25"/>
        <end position="681"/>
    </location>
</feature>
<dbReference type="Gene3D" id="2.60.120.260">
    <property type="entry name" value="Galactose-binding domain-like"/>
    <property type="match status" value="2"/>
</dbReference>
<dbReference type="STRING" id="48709.A0A1D2N3D6"/>
<evidence type="ECO:0000256" key="5">
    <source>
        <dbReference type="ARBA" id="ARBA00023295"/>
    </source>
</evidence>
<evidence type="ECO:0000259" key="11">
    <source>
        <dbReference type="Pfam" id="PF21317"/>
    </source>
</evidence>
<feature type="active site" description="Proton donor" evidence="6">
    <location>
        <position position="197"/>
    </location>
</feature>
<comment type="caution">
    <text evidence="13">The sequence shown here is derived from an EMBL/GenBank/DDBJ whole genome shotgun (WGS) entry which is preliminary data.</text>
</comment>
<keyword evidence="14" id="KW-1185">Reference proteome</keyword>
<evidence type="ECO:0000256" key="7">
    <source>
        <dbReference type="RuleBase" id="RU000675"/>
    </source>
</evidence>
<dbReference type="InterPro" id="IPR008979">
    <property type="entry name" value="Galactose-bd-like_sf"/>
</dbReference>
<comment type="similarity">
    <text evidence="1 8">Belongs to the glycosyl hydrolase 35 family.</text>
</comment>
<dbReference type="GO" id="GO:0004565">
    <property type="term" value="F:beta-galactosidase activity"/>
    <property type="evidence" value="ECO:0007669"/>
    <property type="project" value="UniProtKB-EC"/>
</dbReference>
<evidence type="ECO:0000256" key="3">
    <source>
        <dbReference type="ARBA" id="ARBA00022801"/>
    </source>
</evidence>
<dbReference type="InterPro" id="IPR001944">
    <property type="entry name" value="Glycoside_Hdrlase_35"/>
</dbReference>
<evidence type="ECO:0000256" key="1">
    <source>
        <dbReference type="ARBA" id="ARBA00009809"/>
    </source>
</evidence>
<keyword evidence="2 9" id="KW-0732">Signal</keyword>
<evidence type="ECO:0000256" key="4">
    <source>
        <dbReference type="ARBA" id="ARBA00023180"/>
    </source>
</evidence>
<evidence type="ECO:0000256" key="9">
    <source>
        <dbReference type="SAM" id="SignalP"/>
    </source>
</evidence>
<dbReference type="GO" id="GO:0005975">
    <property type="term" value="P:carbohydrate metabolic process"/>
    <property type="evidence" value="ECO:0007669"/>
    <property type="project" value="InterPro"/>
</dbReference>
<feature type="domain" description="Glycoside hydrolase 35 catalytic" evidence="10">
    <location>
        <begin position="48"/>
        <end position="369"/>
    </location>
</feature>
<feature type="domain" description="Beta-galactosidase 1-like first all-beta" evidence="11">
    <location>
        <begin position="416"/>
        <end position="526"/>
    </location>
</feature>
<dbReference type="Gene3D" id="3.20.20.80">
    <property type="entry name" value="Glycosidases"/>
    <property type="match status" value="1"/>
</dbReference>
<dbReference type="FunFam" id="3.20.20.80:FF:000017">
    <property type="entry name" value="Beta-galactosidase"/>
    <property type="match status" value="1"/>
</dbReference>
<dbReference type="EC" id="3.2.1.23" evidence="7"/>
<keyword evidence="5 7" id="KW-0326">Glycosidase</keyword>
<organism evidence="13 14">
    <name type="scientific">Orchesella cincta</name>
    <name type="common">Springtail</name>
    <name type="synonym">Podura cincta</name>
    <dbReference type="NCBI Taxonomy" id="48709"/>
    <lineage>
        <taxon>Eukaryota</taxon>
        <taxon>Metazoa</taxon>
        <taxon>Ecdysozoa</taxon>
        <taxon>Arthropoda</taxon>
        <taxon>Hexapoda</taxon>
        <taxon>Collembola</taxon>
        <taxon>Entomobryomorpha</taxon>
        <taxon>Entomobryoidea</taxon>
        <taxon>Orchesellidae</taxon>
        <taxon>Orchesellinae</taxon>
        <taxon>Orchesella</taxon>
    </lineage>
</organism>
<dbReference type="Pfam" id="PF01301">
    <property type="entry name" value="Glyco_hydro_35"/>
    <property type="match status" value="1"/>
</dbReference>
<dbReference type="PROSITE" id="PS01182">
    <property type="entry name" value="GLYCOSYL_HYDROL_F35"/>
    <property type="match status" value="1"/>
</dbReference>
<gene>
    <name evidence="13" type="ORF">Ocin01_06905</name>
</gene>
<reference evidence="13 14" key="1">
    <citation type="journal article" date="2016" name="Genome Biol. Evol.">
        <title>Gene Family Evolution Reflects Adaptation to Soil Environmental Stressors in the Genome of the Collembolan Orchesella cincta.</title>
        <authorList>
            <person name="Faddeeva-Vakhrusheva A."/>
            <person name="Derks M.F."/>
            <person name="Anvar S.Y."/>
            <person name="Agamennone V."/>
            <person name="Suring W."/>
            <person name="Smit S."/>
            <person name="van Straalen N.M."/>
            <person name="Roelofs D."/>
        </authorList>
    </citation>
    <scope>NUCLEOTIDE SEQUENCE [LARGE SCALE GENOMIC DNA]</scope>
    <source>
        <tissue evidence="13">Mixed pool</tissue>
    </source>
</reference>
<dbReference type="InterPro" id="IPR026283">
    <property type="entry name" value="B-gal_1-like"/>
</dbReference>
<evidence type="ECO:0000256" key="2">
    <source>
        <dbReference type="ARBA" id="ARBA00022729"/>
    </source>
</evidence>
<proteinExistence type="inferred from homology"/>
<evidence type="ECO:0000313" key="14">
    <source>
        <dbReference type="Proteomes" id="UP000094527"/>
    </source>
</evidence>
<dbReference type="InterPro" id="IPR048912">
    <property type="entry name" value="BetaGal1-like_ABD1"/>
</dbReference>
<dbReference type="InterPro" id="IPR048913">
    <property type="entry name" value="BetaGal_gal-bd"/>
</dbReference>
<dbReference type="PRINTS" id="PR00742">
    <property type="entry name" value="GLHYDRLASE35"/>
</dbReference>
<dbReference type="OrthoDB" id="1657402at2759"/>
<keyword evidence="4" id="KW-0325">Glycoprotein</keyword>
<dbReference type="SUPFAM" id="SSF51445">
    <property type="entry name" value="(Trans)glycosidases"/>
    <property type="match status" value="1"/>
</dbReference>
<protein>
    <recommendedName>
        <fullName evidence="7">Beta-galactosidase</fullName>
        <ecNumber evidence="7">3.2.1.23</ecNumber>
    </recommendedName>
</protein>
<feature type="active site" description="Nucleophile" evidence="6">
    <location>
        <position position="278"/>
    </location>
</feature>
<dbReference type="InterPro" id="IPR031330">
    <property type="entry name" value="Gly_Hdrlase_35_cat"/>
</dbReference>
<dbReference type="InterPro" id="IPR019801">
    <property type="entry name" value="Glyco_hydro_35_CS"/>
</dbReference>
<dbReference type="Pfam" id="PF21467">
    <property type="entry name" value="BetaGal_gal-bd"/>
    <property type="match status" value="1"/>
</dbReference>
<dbReference type="Pfam" id="PF21317">
    <property type="entry name" value="BetaGal_ABD_1"/>
    <property type="match status" value="1"/>
</dbReference>
<feature type="domain" description="Beta-galactosidase galactose-binding" evidence="12">
    <location>
        <begin position="564"/>
        <end position="622"/>
    </location>
</feature>
<name>A0A1D2N3D6_ORCCI</name>
<evidence type="ECO:0000256" key="6">
    <source>
        <dbReference type="PIRSR" id="PIRSR006336-1"/>
    </source>
</evidence>
<dbReference type="InterPro" id="IPR017853">
    <property type="entry name" value="GH"/>
</dbReference>
<sequence>MNIFKMSVYFLTLLFAILIAFVKASNETQSGPSSNHPTFEIDYKGNRFLKDGKKFQYVSGSIHYFRSTEEQWEDLLQKCRLAGLNTISTYVAWNLHQPTSEEKFNYEGNLNLFKFIEIAQKNNLLVILRPGPYIDSERDMGGLPVWLLWEKPDMKLRTSDLEYSYFVSRWFDELLPKLQPYLYENGGPIIMVQVENEYGSYACDKEYTGFLRDVIRFHLGQNVVLFSTDGAADGMVKCGSVPEVYPTVDFGTESPASINSSFAVQRKYAPSGPLINSEFYPGWIDHWQKPHSKVSTEAVTTALDAMLAIGGNVNIYIFHGGTSFGFTNGANIDGGMYDPSPTSYDFDAPLSEAGDPTEKYFGIKKVIAKYMPVPKENPSVSPKGAYGKVSLKKLTGLFLPEFLTLFGGIRTHSTLPKSFEELQVAYGFVLYQVKVNFVPSDPAVLTAKQLKDRAYIYVDHEFQGILSRQESIYSIPIMARKGQTISLLVENQGRVCYGSQINENRGPGTNVTLGSNVLRNWEIFPLGELDGKKLTKYSLGLKSNLIDNYESPLTEMKNRGSGSFYVGNFTLPSLNGSVLDTFVRLDGFNKGMVWINGFNLGRYWPVVGPQVTLYLPAPLLKPHPASNTFLVFELERAPDACLASISLLGGDNGGCFINLTDIHVLDLPTPFKTSKPLFKKN</sequence>
<dbReference type="OMA" id="VLTHWNV"/>